<organism evidence="1 2">
    <name type="scientific">Corynebacterium tapiri</name>
    <dbReference type="NCBI Taxonomy" id="1448266"/>
    <lineage>
        <taxon>Bacteria</taxon>
        <taxon>Bacillati</taxon>
        <taxon>Actinomycetota</taxon>
        <taxon>Actinomycetes</taxon>
        <taxon>Mycobacteriales</taxon>
        <taxon>Corynebacteriaceae</taxon>
        <taxon>Corynebacterium</taxon>
    </lineage>
</organism>
<dbReference type="EMBL" id="VDHJ01000003">
    <property type="protein sequence ID" value="TNL99286.1"/>
    <property type="molecule type" value="Genomic_DNA"/>
</dbReference>
<gene>
    <name evidence="1" type="ORF">FHE74_02720</name>
</gene>
<comment type="caution">
    <text evidence="1">The sequence shown here is derived from an EMBL/GenBank/DDBJ whole genome shotgun (WGS) entry which is preliminary data.</text>
</comment>
<dbReference type="Proteomes" id="UP000312032">
    <property type="component" value="Unassembled WGS sequence"/>
</dbReference>
<dbReference type="RefSeq" id="WP_139464962.1">
    <property type="nucleotide sequence ID" value="NZ_VDHJ01000003.1"/>
</dbReference>
<reference evidence="1 2" key="1">
    <citation type="submission" date="2019-06" db="EMBL/GenBank/DDBJ databases">
        <authorList>
            <person name="Li J."/>
        </authorList>
    </citation>
    <scope>NUCLEOTIDE SEQUENCE [LARGE SCALE GENOMIC DNA]</scope>
    <source>
        <strain evidence="1 2">LMG 28165</strain>
    </source>
</reference>
<proteinExistence type="predicted"/>
<evidence type="ECO:0000313" key="1">
    <source>
        <dbReference type="EMBL" id="TNL99286.1"/>
    </source>
</evidence>
<keyword evidence="2" id="KW-1185">Reference proteome</keyword>
<name>A0A5C4U545_9CORY</name>
<sequence length="230" mass="24580">MKMYIADFVFRVGSPEDVAAAATMLRNSDDRIATDLYRKYPASITDTASRYGLTDTKSAPHWGNSTTSTYDSVKFLEAKKRENPGDLVLINLAQASPRAADGYRQDFGTAHLPGVIGTKFGWSDDHRSYHATASYGVDFSVAAQINGTADQLTETAHGAFETGAAPSPLPLVPFGADGMWEPIHGLAQGFDDALQQAGSSEVFSATDAAEGARRDVESGLLQLSSMLPPQ</sequence>
<dbReference type="SUPFAM" id="SSF56601">
    <property type="entry name" value="beta-lactamase/transpeptidase-like"/>
    <property type="match status" value="1"/>
</dbReference>
<dbReference type="InterPro" id="IPR012338">
    <property type="entry name" value="Beta-lactam/transpept-like"/>
</dbReference>
<dbReference type="OrthoDB" id="4535618at2"/>
<evidence type="ECO:0000313" key="2">
    <source>
        <dbReference type="Proteomes" id="UP000312032"/>
    </source>
</evidence>
<accession>A0A5C4U545</accession>
<dbReference type="AlphaFoldDB" id="A0A5C4U545"/>
<protein>
    <submittedName>
        <fullName evidence="1">Uncharacterized protein</fullName>
    </submittedName>
</protein>